<dbReference type="InterPro" id="IPR036388">
    <property type="entry name" value="WH-like_DNA-bd_sf"/>
</dbReference>
<dbReference type="InterPro" id="IPR000835">
    <property type="entry name" value="HTH_MarR-typ"/>
</dbReference>
<dbReference type="AlphaFoldDB" id="A0AA96F6G1"/>
<feature type="domain" description="HTH marR-type" evidence="1">
    <location>
        <begin position="7"/>
        <end position="139"/>
    </location>
</feature>
<evidence type="ECO:0000259" key="1">
    <source>
        <dbReference type="PROSITE" id="PS50995"/>
    </source>
</evidence>
<organism evidence="2 3">
    <name type="scientific">Demequina capsici</name>
    <dbReference type="NCBI Taxonomy" id="3075620"/>
    <lineage>
        <taxon>Bacteria</taxon>
        <taxon>Bacillati</taxon>
        <taxon>Actinomycetota</taxon>
        <taxon>Actinomycetes</taxon>
        <taxon>Micrococcales</taxon>
        <taxon>Demequinaceae</taxon>
        <taxon>Demequina</taxon>
    </lineage>
</organism>
<name>A0AA96F6G1_9MICO</name>
<dbReference type="SMART" id="SM00347">
    <property type="entry name" value="HTH_MARR"/>
    <property type="match status" value="1"/>
</dbReference>
<proteinExistence type="predicted"/>
<dbReference type="PANTHER" id="PTHR33164">
    <property type="entry name" value="TRANSCRIPTIONAL REGULATOR, MARR FAMILY"/>
    <property type="match status" value="1"/>
</dbReference>
<accession>A0AA96F6G1</accession>
<protein>
    <submittedName>
        <fullName evidence="2">MarR family transcriptional regulator</fullName>
    </submittedName>
</protein>
<keyword evidence="3" id="KW-1185">Reference proteome</keyword>
<dbReference type="GO" id="GO:0003700">
    <property type="term" value="F:DNA-binding transcription factor activity"/>
    <property type="evidence" value="ECO:0007669"/>
    <property type="project" value="InterPro"/>
</dbReference>
<dbReference type="PROSITE" id="PS50995">
    <property type="entry name" value="HTH_MARR_2"/>
    <property type="match status" value="1"/>
</dbReference>
<reference evidence="2 3" key="1">
    <citation type="submission" date="2023-09" db="EMBL/GenBank/DDBJ databases">
        <title>Demequina sp. a novel bacteria isolated from Capsicum annuum.</title>
        <authorList>
            <person name="Humaira Z."/>
            <person name="Lee J."/>
            <person name="Cho D."/>
        </authorList>
    </citation>
    <scope>NUCLEOTIDE SEQUENCE [LARGE SCALE GENOMIC DNA]</scope>
    <source>
        <strain evidence="2 3">OYTSA14</strain>
    </source>
</reference>
<gene>
    <name evidence="2" type="ORF">RN606_09540</name>
</gene>
<dbReference type="GO" id="GO:0006950">
    <property type="term" value="P:response to stress"/>
    <property type="evidence" value="ECO:0007669"/>
    <property type="project" value="TreeGrafter"/>
</dbReference>
<evidence type="ECO:0000313" key="3">
    <source>
        <dbReference type="Proteomes" id="UP001304125"/>
    </source>
</evidence>
<dbReference type="Pfam" id="PF01047">
    <property type="entry name" value="MarR"/>
    <property type="match status" value="1"/>
</dbReference>
<dbReference type="SUPFAM" id="SSF46785">
    <property type="entry name" value="Winged helix' DNA-binding domain"/>
    <property type="match status" value="1"/>
</dbReference>
<dbReference type="Proteomes" id="UP001304125">
    <property type="component" value="Chromosome"/>
</dbReference>
<dbReference type="RefSeq" id="WP_313496641.1">
    <property type="nucleotide sequence ID" value="NZ_CP134879.1"/>
</dbReference>
<dbReference type="InterPro" id="IPR039422">
    <property type="entry name" value="MarR/SlyA-like"/>
</dbReference>
<dbReference type="PANTHER" id="PTHR33164:SF43">
    <property type="entry name" value="HTH-TYPE TRANSCRIPTIONAL REPRESSOR YETL"/>
    <property type="match status" value="1"/>
</dbReference>
<dbReference type="Gene3D" id="1.10.10.10">
    <property type="entry name" value="Winged helix-like DNA-binding domain superfamily/Winged helix DNA-binding domain"/>
    <property type="match status" value="1"/>
</dbReference>
<dbReference type="InterPro" id="IPR036390">
    <property type="entry name" value="WH_DNA-bd_sf"/>
</dbReference>
<sequence>MNRNATITAISEMQHRMVRELMREQSQTMVSTRLTPAQFHLLSLLHDKPGMPTMDAAIALGVKPNVASGLIQRVVDRGWVTRSSSSADGRQRLLSLTDSGQTLVNDAVQDAEHSFIARLARLSDVQVQQLHEIYRAIVTPQIP</sequence>
<evidence type="ECO:0000313" key="2">
    <source>
        <dbReference type="EMBL" id="WNM23605.1"/>
    </source>
</evidence>
<dbReference type="EMBL" id="CP134879">
    <property type="protein sequence ID" value="WNM23605.1"/>
    <property type="molecule type" value="Genomic_DNA"/>
</dbReference>